<dbReference type="Proteomes" id="UP000824125">
    <property type="component" value="Unassembled WGS sequence"/>
</dbReference>
<feature type="transmembrane region" description="Helical" evidence="1">
    <location>
        <begin position="37"/>
        <end position="58"/>
    </location>
</feature>
<evidence type="ECO:0000313" key="2">
    <source>
        <dbReference type="EMBL" id="HIU69502.1"/>
    </source>
</evidence>
<proteinExistence type="predicted"/>
<dbReference type="InterPro" id="IPR014245">
    <property type="entry name" value="Spore_III_AF"/>
</dbReference>
<organism evidence="2 3">
    <name type="scientific">Candidatus Scybalenecus merdavium</name>
    <dbReference type="NCBI Taxonomy" id="2840939"/>
    <lineage>
        <taxon>Bacteria</taxon>
        <taxon>Bacillati</taxon>
        <taxon>Bacillota</taxon>
        <taxon>Clostridia</taxon>
        <taxon>Eubacteriales</taxon>
        <taxon>Oscillospiraceae</taxon>
        <taxon>Oscillospiraceae incertae sedis</taxon>
        <taxon>Candidatus Scybalenecus</taxon>
    </lineage>
</organism>
<accession>A0A9D1MV02</accession>
<dbReference type="Pfam" id="PF09581">
    <property type="entry name" value="Spore_III_AF"/>
    <property type="match status" value="1"/>
</dbReference>
<keyword evidence="1" id="KW-1133">Transmembrane helix</keyword>
<sequence>MEFIQSWTYSVCLTVLIACIFSILVPRSSVGKLMKMMIGVFIFVSFIVPFSDFDWSVFAQEFSPSAGSDSIEEDYYAQNLENIETALQNTVLQALDDAGLTGCTVDVQAVYTDGYVEVSGVQVQVPSGMDAGTVQSVILEKTGINADIIYVGAE</sequence>
<feature type="transmembrane region" description="Helical" evidence="1">
    <location>
        <begin position="6"/>
        <end position="25"/>
    </location>
</feature>
<protein>
    <submittedName>
        <fullName evidence="2">Stage III sporulation protein AF</fullName>
    </submittedName>
</protein>
<comment type="caution">
    <text evidence="2">The sequence shown here is derived from an EMBL/GenBank/DDBJ whole genome shotgun (WGS) entry which is preliminary data.</text>
</comment>
<keyword evidence="1" id="KW-0472">Membrane</keyword>
<dbReference type="AlphaFoldDB" id="A0A9D1MV02"/>
<dbReference type="EMBL" id="DVNM01000032">
    <property type="protein sequence ID" value="HIU69502.1"/>
    <property type="molecule type" value="Genomic_DNA"/>
</dbReference>
<keyword evidence="1" id="KW-0812">Transmembrane</keyword>
<reference evidence="2" key="1">
    <citation type="submission" date="2020-10" db="EMBL/GenBank/DDBJ databases">
        <authorList>
            <person name="Gilroy R."/>
        </authorList>
    </citation>
    <scope>NUCLEOTIDE SEQUENCE</scope>
    <source>
        <strain evidence="2">CHK176-6737</strain>
    </source>
</reference>
<gene>
    <name evidence="2" type="ORF">IAD23_06035</name>
</gene>
<reference evidence="2" key="2">
    <citation type="journal article" date="2021" name="PeerJ">
        <title>Extensive microbial diversity within the chicken gut microbiome revealed by metagenomics and culture.</title>
        <authorList>
            <person name="Gilroy R."/>
            <person name="Ravi A."/>
            <person name="Getino M."/>
            <person name="Pursley I."/>
            <person name="Horton D.L."/>
            <person name="Alikhan N.F."/>
            <person name="Baker D."/>
            <person name="Gharbi K."/>
            <person name="Hall N."/>
            <person name="Watson M."/>
            <person name="Adriaenssens E.M."/>
            <person name="Foster-Nyarko E."/>
            <person name="Jarju S."/>
            <person name="Secka A."/>
            <person name="Antonio M."/>
            <person name="Oren A."/>
            <person name="Chaudhuri R.R."/>
            <person name="La Ragione R."/>
            <person name="Hildebrand F."/>
            <person name="Pallen M.J."/>
        </authorList>
    </citation>
    <scope>NUCLEOTIDE SEQUENCE</scope>
    <source>
        <strain evidence="2">CHK176-6737</strain>
    </source>
</reference>
<evidence type="ECO:0000313" key="3">
    <source>
        <dbReference type="Proteomes" id="UP000824125"/>
    </source>
</evidence>
<evidence type="ECO:0000256" key="1">
    <source>
        <dbReference type="SAM" id="Phobius"/>
    </source>
</evidence>
<name>A0A9D1MV02_9FIRM</name>